<reference evidence="1 2" key="1">
    <citation type="submission" date="2016-03" db="EMBL/GenBank/DDBJ databases">
        <title>EvidentialGene: Evidence-directed Construction of Genes on Genomes.</title>
        <authorList>
            <person name="Gilbert D.G."/>
            <person name="Choi J.-H."/>
            <person name="Mockaitis K."/>
            <person name="Colbourne J."/>
            <person name="Pfrender M."/>
        </authorList>
    </citation>
    <scope>NUCLEOTIDE SEQUENCE [LARGE SCALE GENOMIC DNA]</scope>
    <source>
        <strain evidence="1 2">Xinb3</strain>
        <tissue evidence="1">Complete organism</tissue>
    </source>
</reference>
<keyword evidence="2" id="KW-1185">Reference proteome</keyword>
<dbReference type="Proteomes" id="UP000076858">
    <property type="component" value="Unassembled WGS sequence"/>
</dbReference>
<gene>
    <name evidence="1" type="ORF">APZ42_014520</name>
</gene>
<dbReference type="AlphaFoldDB" id="A0A162PUC1"/>
<accession>A0A162PUC1</accession>
<protein>
    <submittedName>
        <fullName evidence="1">Uncharacterized protein</fullName>
    </submittedName>
</protein>
<proteinExistence type="predicted"/>
<dbReference type="EMBL" id="LRGB01000443">
    <property type="protein sequence ID" value="KZS19158.1"/>
    <property type="molecule type" value="Genomic_DNA"/>
</dbReference>
<evidence type="ECO:0000313" key="1">
    <source>
        <dbReference type="EMBL" id="KZS19158.1"/>
    </source>
</evidence>
<evidence type="ECO:0000313" key="2">
    <source>
        <dbReference type="Proteomes" id="UP000076858"/>
    </source>
</evidence>
<name>A0A162PUC1_9CRUS</name>
<organism evidence="1 2">
    <name type="scientific">Daphnia magna</name>
    <dbReference type="NCBI Taxonomy" id="35525"/>
    <lineage>
        <taxon>Eukaryota</taxon>
        <taxon>Metazoa</taxon>
        <taxon>Ecdysozoa</taxon>
        <taxon>Arthropoda</taxon>
        <taxon>Crustacea</taxon>
        <taxon>Branchiopoda</taxon>
        <taxon>Diplostraca</taxon>
        <taxon>Cladocera</taxon>
        <taxon>Anomopoda</taxon>
        <taxon>Daphniidae</taxon>
        <taxon>Daphnia</taxon>
    </lineage>
</organism>
<comment type="caution">
    <text evidence="1">The sequence shown here is derived from an EMBL/GenBank/DDBJ whole genome shotgun (WGS) entry which is preliminary data.</text>
</comment>
<sequence length="67" mass="7728">MSASLNVFNIRSGMQKVFFIKKHRYIIDRPRSQGDEGSTHVFETISTTSSRGLLIRKFISPHMKTRS</sequence>